<organism evidence="2 3">
    <name type="scientific">Penicillium alfredii</name>
    <dbReference type="NCBI Taxonomy" id="1506179"/>
    <lineage>
        <taxon>Eukaryota</taxon>
        <taxon>Fungi</taxon>
        <taxon>Dikarya</taxon>
        <taxon>Ascomycota</taxon>
        <taxon>Pezizomycotina</taxon>
        <taxon>Eurotiomycetes</taxon>
        <taxon>Eurotiomycetidae</taxon>
        <taxon>Eurotiales</taxon>
        <taxon>Aspergillaceae</taxon>
        <taxon>Penicillium</taxon>
    </lineage>
</organism>
<dbReference type="PANTHER" id="PTHR28043:SF1">
    <property type="entry name" value="INCREASED RECOMBINATION CENTERS PROTEIN 6"/>
    <property type="match status" value="1"/>
</dbReference>
<dbReference type="GeneID" id="81392384"/>
<evidence type="ECO:0000313" key="3">
    <source>
        <dbReference type="Proteomes" id="UP001141434"/>
    </source>
</evidence>
<dbReference type="GO" id="GO:0030674">
    <property type="term" value="F:protein-macromolecule adaptor activity"/>
    <property type="evidence" value="ECO:0007669"/>
    <property type="project" value="TreeGrafter"/>
</dbReference>
<feature type="region of interest" description="Disordered" evidence="1">
    <location>
        <begin position="44"/>
        <end position="80"/>
    </location>
</feature>
<comment type="caution">
    <text evidence="2">The sequence shown here is derived from an EMBL/GenBank/DDBJ whole genome shotgun (WGS) entry which is preliminary data.</text>
</comment>
<dbReference type="Pfam" id="PF10199">
    <property type="entry name" value="Adaptin_binding"/>
    <property type="match status" value="1"/>
</dbReference>
<dbReference type="EMBL" id="JAPMSZ010000004">
    <property type="protein sequence ID" value="KAJ5105287.1"/>
    <property type="molecule type" value="Genomic_DNA"/>
</dbReference>
<feature type="region of interest" description="Disordered" evidence="1">
    <location>
        <begin position="109"/>
        <end position="129"/>
    </location>
</feature>
<gene>
    <name evidence="2" type="ORF">NUU61_002634</name>
</gene>
<feature type="compositionally biased region" description="Low complexity" evidence="1">
    <location>
        <begin position="71"/>
        <end position="80"/>
    </location>
</feature>
<feature type="compositionally biased region" description="Polar residues" evidence="1">
    <location>
        <begin position="44"/>
        <end position="58"/>
    </location>
</feature>
<dbReference type="RefSeq" id="XP_056514283.1">
    <property type="nucleotide sequence ID" value="XM_056653216.1"/>
</dbReference>
<evidence type="ECO:0000313" key="2">
    <source>
        <dbReference type="EMBL" id="KAJ5105287.1"/>
    </source>
</evidence>
<feature type="compositionally biased region" description="Low complexity" evidence="1">
    <location>
        <begin position="111"/>
        <end position="129"/>
    </location>
</feature>
<reference evidence="2" key="2">
    <citation type="journal article" date="2023" name="IMA Fungus">
        <title>Comparative genomic study of the Penicillium genus elucidates a diverse pangenome and 15 lateral gene transfer events.</title>
        <authorList>
            <person name="Petersen C."/>
            <person name="Sorensen T."/>
            <person name="Nielsen M.R."/>
            <person name="Sondergaard T.E."/>
            <person name="Sorensen J.L."/>
            <person name="Fitzpatrick D.A."/>
            <person name="Frisvad J.C."/>
            <person name="Nielsen K.L."/>
        </authorList>
    </citation>
    <scope>NUCLEOTIDE SEQUENCE</scope>
    <source>
        <strain evidence="2">IBT 34128</strain>
    </source>
</reference>
<feature type="compositionally biased region" description="Polar residues" evidence="1">
    <location>
        <begin position="224"/>
        <end position="240"/>
    </location>
</feature>
<dbReference type="Proteomes" id="UP001141434">
    <property type="component" value="Unassembled WGS sequence"/>
</dbReference>
<protein>
    <submittedName>
        <fullName evidence="2">Alpha/gamma-adaptin-binding protein p34</fullName>
    </submittedName>
</protein>
<keyword evidence="3" id="KW-1185">Reference proteome</keyword>
<dbReference type="InterPro" id="IPR034627">
    <property type="entry name" value="Irc6"/>
</dbReference>
<feature type="region of interest" description="Disordered" evidence="1">
    <location>
        <begin position="221"/>
        <end position="258"/>
    </location>
</feature>
<dbReference type="Gene3D" id="3.40.50.11960">
    <property type="match status" value="1"/>
</dbReference>
<proteinExistence type="predicted"/>
<name>A0A9W9KHF4_9EURO</name>
<dbReference type="PANTHER" id="PTHR28043">
    <property type="entry name" value="INCREASED RECOMBINATION CENTERS PROTEIN 6"/>
    <property type="match status" value="1"/>
</dbReference>
<dbReference type="GO" id="GO:0016192">
    <property type="term" value="P:vesicle-mediated transport"/>
    <property type="evidence" value="ECO:0007669"/>
    <property type="project" value="InterPro"/>
</dbReference>
<feature type="region of interest" description="Disordered" evidence="1">
    <location>
        <begin position="158"/>
        <end position="179"/>
    </location>
</feature>
<evidence type="ECO:0000256" key="1">
    <source>
        <dbReference type="SAM" id="MobiDB-lite"/>
    </source>
</evidence>
<sequence>MASPAKATTSPAKVRHITKPRRLLILSPTSQSISIIPPLLHSLTGVSVQDPPQQQKTHSSSSEPTAPPQSTPTTTTFAGYTTHSPFRIETKYYSAEVPVWVDEIPLETEQPTTTTTSTTATKTNASTNPTVQQWQTEFLSEEADIVRDAVGALVVCAHNPQNPDPDPSGGTTTADSVANRPDVRALCELVRGVGAVKERIDEERGGVGDVPSVFVLVGGGNGAVSRSQQTPSSGSAQTQPDLDLGVDDTDLGGGAEDAPLSVGWWEDRLFDMGLLGWEVVEWNPKEQSTETRRNQSGELEGMPRIKEVLETHDWTASSDDPHLDPDAGADIDDDLETELLGFGGSTHTRGFNDEVHELEREMLGLRMAIERGGGDGEEDQAGGDDEIKVESMEGLMMRMQAIRDMSFELPESERKRFAAKAVQDIMREI</sequence>
<accession>A0A9W9KHF4</accession>
<dbReference type="AlphaFoldDB" id="A0A9W9KHF4"/>
<reference evidence="2" key="1">
    <citation type="submission" date="2022-11" db="EMBL/GenBank/DDBJ databases">
        <authorList>
            <person name="Petersen C."/>
        </authorList>
    </citation>
    <scope>NUCLEOTIDE SEQUENCE</scope>
    <source>
        <strain evidence="2">IBT 34128</strain>
    </source>
</reference>
<dbReference type="OrthoDB" id="10261384at2759"/>